<feature type="compositionally biased region" description="Polar residues" evidence="1">
    <location>
        <begin position="14"/>
        <end position="24"/>
    </location>
</feature>
<dbReference type="InterPro" id="IPR003018">
    <property type="entry name" value="GAF"/>
</dbReference>
<feature type="compositionally biased region" description="Low complexity" evidence="1">
    <location>
        <begin position="60"/>
        <end position="76"/>
    </location>
</feature>
<name>A0A4R8ZVG8_9MICO</name>
<proteinExistence type="predicted"/>
<dbReference type="OrthoDB" id="3928741at2"/>
<evidence type="ECO:0000313" key="4">
    <source>
        <dbReference type="Proteomes" id="UP000297447"/>
    </source>
</evidence>
<dbReference type="AlphaFoldDB" id="A0A4R8ZVG8"/>
<feature type="region of interest" description="Disordered" evidence="1">
    <location>
        <begin position="1"/>
        <end position="77"/>
    </location>
</feature>
<dbReference type="EMBL" id="SOHE01000067">
    <property type="protein sequence ID" value="TFD47094.1"/>
    <property type="molecule type" value="Genomic_DNA"/>
</dbReference>
<reference evidence="3 4" key="1">
    <citation type="submission" date="2019-03" db="EMBL/GenBank/DDBJ databases">
        <title>Genomics of glacier-inhabiting Cryobacterium strains.</title>
        <authorList>
            <person name="Liu Q."/>
            <person name="Xin Y.-H."/>
        </authorList>
    </citation>
    <scope>NUCLEOTIDE SEQUENCE [LARGE SCALE GENOMIC DNA]</scope>
    <source>
        <strain evidence="3 4">Hh14</strain>
    </source>
</reference>
<gene>
    <name evidence="3" type="ORF">E3T55_15785</name>
</gene>
<feature type="domain" description="GAF" evidence="2">
    <location>
        <begin position="294"/>
        <end position="389"/>
    </location>
</feature>
<sequence length="643" mass="69593">MNTPMMRATGANEARSSVPQSRSGGVSAAGPGRSRVRITLPPGAWSSSSAARVPAKRVRSPGSGRSGMSSRGIRTGTCLPCRSSSMNQSLRTIAGPTRSATRSWASATVVTGAASSSFREGVMRPPCSDSPAPWSYPQDQSRSGTRLRFEHVLRLHGRLPHRLNCPARHTRTRRRWPAERMSMPSALSKTRNWFTHPGSAPQLVQGEFEHSVLLHDDLPQGELVRASWQRSRSLELDPDALVAEPSLTFGQLRRLRDDHPLAAVLPVVHSLLIRHAVDAGLVVAVSDEFGRLLWLDGDRVLRRQVEAMNFVEGADWSEAHAGTNAPGLALALDRAVQIRGPEHFNRLALAWSCTAVPVHAPDGRVIGVIDITGGTDAVARQTLPLVQASVAALQAELRINALTLAPSLAPASRGTVPHKTRPAVMRLAATPSAAVAVAVPLHKAGPVALSVLGTDHGRLESGDRSIEIRPRHAEILTLLAWYPGGLSAERLASLLHEQTSSLDTLRSEMVRLRKALDRLSPRIVISSQPYRLESAVDLDAQRVLTLLERGAHRVALAAYRGPLLPRSIAPGIVEIRAEVSARLRESLLSDASVDLLLTYARTDEARYDEEVWRACLELLPAHSPKRASIVARLASIQVEIAGR</sequence>
<feature type="region of interest" description="Disordered" evidence="1">
    <location>
        <begin position="119"/>
        <end position="141"/>
    </location>
</feature>
<evidence type="ECO:0000313" key="3">
    <source>
        <dbReference type="EMBL" id="TFD47094.1"/>
    </source>
</evidence>
<comment type="caution">
    <text evidence="3">The sequence shown here is derived from an EMBL/GenBank/DDBJ whole genome shotgun (WGS) entry which is preliminary data.</text>
</comment>
<organism evidence="3 4">
    <name type="scientific">Cryobacterium frigoriphilum</name>
    <dbReference type="NCBI Taxonomy" id="1259150"/>
    <lineage>
        <taxon>Bacteria</taxon>
        <taxon>Bacillati</taxon>
        <taxon>Actinomycetota</taxon>
        <taxon>Actinomycetes</taxon>
        <taxon>Micrococcales</taxon>
        <taxon>Microbacteriaceae</taxon>
        <taxon>Cryobacterium</taxon>
    </lineage>
</organism>
<evidence type="ECO:0000256" key="1">
    <source>
        <dbReference type="SAM" id="MobiDB-lite"/>
    </source>
</evidence>
<protein>
    <submittedName>
        <fullName evidence="3">Transcriptional regulator</fullName>
    </submittedName>
</protein>
<evidence type="ECO:0000259" key="2">
    <source>
        <dbReference type="Pfam" id="PF01590"/>
    </source>
</evidence>
<keyword evidence="4" id="KW-1185">Reference proteome</keyword>
<accession>A0A4R8ZVG8</accession>
<dbReference type="Proteomes" id="UP000297447">
    <property type="component" value="Unassembled WGS sequence"/>
</dbReference>
<dbReference type="Pfam" id="PF01590">
    <property type="entry name" value="GAF"/>
    <property type="match status" value="1"/>
</dbReference>
<dbReference type="Gene3D" id="3.30.450.40">
    <property type="match status" value="1"/>
</dbReference>
<dbReference type="InterPro" id="IPR029016">
    <property type="entry name" value="GAF-like_dom_sf"/>
</dbReference>